<evidence type="ECO:0000313" key="2">
    <source>
        <dbReference type="Proteomes" id="UP000004995"/>
    </source>
</evidence>
<dbReference type="Proteomes" id="UP000004995">
    <property type="component" value="Unassembled WGS sequence"/>
</dbReference>
<reference evidence="2" key="1">
    <citation type="journal article" date="2012" name="Nat. Biotechnol.">
        <title>Reference genome sequence of the model plant Setaria.</title>
        <authorList>
            <person name="Bennetzen J.L."/>
            <person name="Schmutz J."/>
            <person name="Wang H."/>
            <person name="Percifield R."/>
            <person name="Hawkins J."/>
            <person name="Pontaroli A.C."/>
            <person name="Estep M."/>
            <person name="Feng L."/>
            <person name="Vaughn J.N."/>
            <person name="Grimwood J."/>
            <person name="Jenkins J."/>
            <person name="Barry K."/>
            <person name="Lindquist E."/>
            <person name="Hellsten U."/>
            <person name="Deshpande S."/>
            <person name="Wang X."/>
            <person name="Wu X."/>
            <person name="Mitros T."/>
            <person name="Triplett J."/>
            <person name="Yang X."/>
            <person name="Ye C.Y."/>
            <person name="Mauro-Herrera M."/>
            <person name="Wang L."/>
            <person name="Li P."/>
            <person name="Sharma M."/>
            <person name="Sharma R."/>
            <person name="Ronald P.C."/>
            <person name="Panaud O."/>
            <person name="Kellogg E.A."/>
            <person name="Brutnell T.P."/>
            <person name="Doust A.N."/>
            <person name="Tuskan G.A."/>
            <person name="Rokhsar D."/>
            <person name="Devos K.M."/>
        </authorList>
    </citation>
    <scope>NUCLEOTIDE SEQUENCE [LARGE SCALE GENOMIC DNA]</scope>
    <source>
        <strain evidence="2">cv. Yugu1</strain>
    </source>
</reference>
<reference evidence="1" key="2">
    <citation type="submission" date="2018-08" db="UniProtKB">
        <authorList>
            <consortium name="EnsemblPlants"/>
        </authorList>
    </citation>
    <scope>IDENTIFICATION</scope>
    <source>
        <strain evidence="1">Yugu1</strain>
    </source>
</reference>
<proteinExistence type="predicted"/>
<keyword evidence="2" id="KW-1185">Reference proteome</keyword>
<organism evidence="1 2">
    <name type="scientific">Setaria italica</name>
    <name type="common">Foxtail millet</name>
    <name type="synonym">Panicum italicum</name>
    <dbReference type="NCBI Taxonomy" id="4555"/>
    <lineage>
        <taxon>Eukaryota</taxon>
        <taxon>Viridiplantae</taxon>
        <taxon>Streptophyta</taxon>
        <taxon>Embryophyta</taxon>
        <taxon>Tracheophyta</taxon>
        <taxon>Spermatophyta</taxon>
        <taxon>Magnoliopsida</taxon>
        <taxon>Liliopsida</taxon>
        <taxon>Poales</taxon>
        <taxon>Poaceae</taxon>
        <taxon>PACMAD clade</taxon>
        <taxon>Panicoideae</taxon>
        <taxon>Panicodae</taxon>
        <taxon>Paniceae</taxon>
        <taxon>Cenchrinae</taxon>
        <taxon>Setaria</taxon>
    </lineage>
</organism>
<dbReference type="EnsemblPlants" id="KQL00371">
    <property type="protein sequence ID" value="KQL00371"/>
    <property type="gene ID" value="SETIT_016023mg"/>
</dbReference>
<sequence length="50" mass="5409">MRTSGSHALLDCSQGVRRSAPARHHSLQLVEIVVHPCRMVPGNACLDSKS</sequence>
<evidence type="ECO:0000313" key="1">
    <source>
        <dbReference type="EnsemblPlants" id="KQL00371"/>
    </source>
</evidence>
<dbReference type="AlphaFoldDB" id="K3YP31"/>
<dbReference type="HOGENOM" id="CLU_3127841_0_0_1"/>
<name>K3YP31_SETIT</name>
<protein>
    <submittedName>
        <fullName evidence="1">Uncharacterized protein</fullName>
    </submittedName>
</protein>
<dbReference type="EMBL" id="AGNK02003499">
    <property type="status" value="NOT_ANNOTATED_CDS"/>
    <property type="molecule type" value="Genomic_DNA"/>
</dbReference>
<dbReference type="Gramene" id="KQL00371">
    <property type="protein sequence ID" value="KQL00371"/>
    <property type="gene ID" value="SETIT_016023mg"/>
</dbReference>
<accession>K3YP31</accession>
<dbReference type="InParanoid" id="K3YP31"/>